<reference evidence="2" key="1">
    <citation type="journal article" date="2020" name="Stud. Mycol.">
        <title>101 Dothideomycetes genomes: a test case for predicting lifestyles and emergence of pathogens.</title>
        <authorList>
            <person name="Haridas S."/>
            <person name="Albert R."/>
            <person name="Binder M."/>
            <person name="Bloem J."/>
            <person name="Labutti K."/>
            <person name="Salamov A."/>
            <person name="Andreopoulos B."/>
            <person name="Baker S."/>
            <person name="Barry K."/>
            <person name="Bills G."/>
            <person name="Bluhm B."/>
            <person name="Cannon C."/>
            <person name="Castanera R."/>
            <person name="Culley D."/>
            <person name="Daum C."/>
            <person name="Ezra D."/>
            <person name="Gonzalez J."/>
            <person name="Henrissat B."/>
            <person name="Kuo A."/>
            <person name="Liang C."/>
            <person name="Lipzen A."/>
            <person name="Lutzoni F."/>
            <person name="Magnuson J."/>
            <person name="Mondo S."/>
            <person name="Nolan M."/>
            <person name="Ohm R."/>
            <person name="Pangilinan J."/>
            <person name="Park H.-J."/>
            <person name="Ramirez L."/>
            <person name="Alfaro M."/>
            <person name="Sun H."/>
            <person name="Tritt A."/>
            <person name="Yoshinaga Y."/>
            <person name="Zwiers L.-H."/>
            <person name="Turgeon B."/>
            <person name="Goodwin S."/>
            <person name="Spatafora J."/>
            <person name="Crous P."/>
            <person name="Grigoriev I."/>
        </authorList>
    </citation>
    <scope>NUCLEOTIDE SEQUENCE</scope>
    <source>
        <strain evidence="2">CBS 473.64</strain>
    </source>
</reference>
<organism evidence="2 3">
    <name type="scientific">Massarina eburnea CBS 473.64</name>
    <dbReference type="NCBI Taxonomy" id="1395130"/>
    <lineage>
        <taxon>Eukaryota</taxon>
        <taxon>Fungi</taxon>
        <taxon>Dikarya</taxon>
        <taxon>Ascomycota</taxon>
        <taxon>Pezizomycotina</taxon>
        <taxon>Dothideomycetes</taxon>
        <taxon>Pleosporomycetidae</taxon>
        <taxon>Pleosporales</taxon>
        <taxon>Massarineae</taxon>
        <taxon>Massarinaceae</taxon>
        <taxon>Massarina</taxon>
    </lineage>
</organism>
<accession>A0A6A6S4X6</accession>
<feature type="region of interest" description="Disordered" evidence="1">
    <location>
        <begin position="24"/>
        <end position="92"/>
    </location>
</feature>
<evidence type="ECO:0000313" key="2">
    <source>
        <dbReference type="EMBL" id="KAF2642665.1"/>
    </source>
</evidence>
<feature type="compositionally biased region" description="Polar residues" evidence="1">
    <location>
        <begin position="71"/>
        <end position="86"/>
    </location>
</feature>
<evidence type="ECO:0000313" key="3">
    <source>
        <dbReference type="Proteomes" id="UP000799753"/>
    </source>
</evidence>
<dbReference type="EMBL" id="MU006781">
    <property type="protein sequence ID" value="KAF2642665.1"/>
    <property type="molecule type" value="Genomic_DNA"/>
</dbReference>
<gene>
    <name evidence="2" type="ORF">P280DRAFT_271311</name>
</gene>
<dbReference type="AlphaFoldDB" id="A0A6A6S4X6"/>
<sequence>MAPNRPGHNAIVALQQETVHAASRVHPNHRPDPLHSGLFNLQEPPMAQPHRRQSVRQRANTADVPSEDRQTLANNVSEGPTLSTRPPSRLRSPYGRQAWGWESWLQTPITIGPESPHYCENPHAPKMAKRSMRLCARR</sequence>
<dbReference type="Proteomes" id="UP000799753">
    <property type="component" value="Unassembled WGS sequence"/>
</dbReference>
<protein>
    <submittedName>
        <fullName evidence="2">Uncharacterized protein</fullName>
    </submittedName>
</protein>
<proteinExistence type="predicted"/>
<evidence type="ECO:0000256" key="1">
    <source>
        <dbReference type="SAM" id="MobiDB-lite"/>
    </source>
</evidence>
<keyword evidence="3" id="KW-1185">Reference proteome</keyword>
<name>A0A6A6S4X6_9PLEO</name>